<evidence type="ECO:0000313" key="1">
    <source>
        <dbReference type="EMBL" id="GFR10331.1"/>
    </source>
</evidence>
<dbReference type="EMBL" id="BMAO01016680">
    <property type="protein sequence ID" value="GFR10331.1"/>
    <property type="molecule type" value="Genomic_DNA"/>
</dbReference>
<organism evidence="1 2">
    <name type="scientific">Trichonephila clavata</name>
    <name type="common">Joro spider</name>
    <name type="synonym">Nephila clavata</name>
    <dbReference type="NCBI Taxonomy" id="2740835"/>
    <lineage>
        <taxon>Eukaryota</taxon>
        <taxon>Metazoa</taxon>
        <taxon>Ecdysozoa</taxon>
        <taxon>Arthropoda</taxon>
        <taxon>Chelicerata</taxon>
        <taxon>Arachnida</taxon>
        <taxon>Araneae</taxon>
        <taxon>Araneomorphae</taxon>
        <taxon>Entelegynae</taxon>
        <taxon>Araneoidea</taxon>
        <taxon>Nephilidae</taxon>
        <taxon>Trichonephila</taxon>
    </lineage>
</organism>
<dbReference type="Proteomes" id="UP000887116">
    <property type="component" value="Unassembled WGS sequence"/>
</dbReference>
<protein>
    <submittedName>
        <fullName evidence="1">Uncharacterized protein</fullName>
    </submittedName>
</protein>
<evidence type="ECO:0000313" key="2">
    <source>
        <dbReference type="Proteomes" id="UP000887116"/>
    </source>
</evidence>
<name>A0A8X6LGU5_TRICU</name>
<proteinExistence type="predicted"/>
<comment type="caution">
    <text evidence="1">The sequence shown here is derived from an EMBL/GenBank/DDBJ whole genome shotgun (WGS) entry which is preliminary data.</text>
</comment>
<gene>
    <name evidence="1" type="ORF">TNCT_87081</name>
</gene>
<keyword evidence="2" id="KW-1185">Reference proteome</keyword>
<accession>A0A8X6LGU5</accession>
<sequence>MAGVSPTISPPATLLPSCHMHSSLPAHHTFGGERLVVPRTPATLVLVDVTGGMNLPCLDVVVHDISPLPDPFPSPAALLLPCWCCAAWLPPCHPSLLTLLPCCTTTTWPGEAGRCHTRTRHPLPCHVSCVHMPCWHSACLLSCSASLPARGVCGDGC</sequence>
<dbReference type="AlphaFoldDB" id="A0A8X6LGU5"/>
<reference evidence="1" key="1">
    <citation type="submission" date="2020-07" db="EMBL/GenBank/DDBJ databases">
        <title>Multicomponent nature underlies the extraordinary mechanical properties of spider dragline silk.</title>
        <authorList>
            <person name="Kono N."/>
            <person name="Nakamura H."/>
            <person name="Mori M."/>
            <person name="Yoshida Y."/>
            <person name="Ohtoshi R."/>
            <person name="Malay A.D."/>
            <person name="Moran D.A.P."/>
            <person name="Tomita M."/>
            <person name="Numata K."/>
            <person name="Arakawa K."/>
        </authorList>
    </citation>
    <scope>NUCLEOTIDE SEQUENCE</scope>
</reference>